<reference evidence="3" key="1">
    <citation type="journal article" date="2022" name="bioRxiv">
        <title>Sequencing and chromosome-scale assembly of the giantPleurodeles waltlgenome.</title>
        <authorList>
            <person name="Brown T."/>
            <person name="Elewa A."/>
            <person name="Iarovenko S."/>
            <person name="Subramanian E."/>
            <person name="Araus A.J."/>
            <person name="Petzold A."/>
            <person name="Susuki M."/>
            <person name="Suzuki K.-i.T."/>
            <person name="Hayashi T."/>
            <person name="Toyoda A."/>
            <person name="Oliveira C."/>
            <person name="Osipova E."/>
            <person name="Leigh N.D."/>
            <person name="Simon A."/>
            <person name="Yun M.H."/>
        </authorList>
    </citation>
    <scope>NUCLEOTIDE SEQUENCE</scope>
    <source>
        <strain evidence="3">20211129_DDA</strain>
        <tissue evidence="3">Liver</tissue>
    </source>
</reference>
<organism evidence="3 4">
    <name type="scientific">Pleurodeles waltl</name>
    <name type="common">Iberian ribbed newt</name>
    <dbReference type="NCBI Taxonomy" id="8319"/>
    <lineage>
        <taxon>Eukaryota</taxon>
        <taxon>Metazoa</taxon>
        <taxon>Chordata</taxon>
        <taxon>Craniata</taxon>
        <taxon>Vertebrata</taxon>
        <taxon>Euteleostomi</taxon>
        <taxon>Amphibia</taxon>
        <taxon>Batrachia</taxon>
        <taxon>Caudata</taxon>
        <taxon>Salamandroidea</taxon>
        <taxon>Salamandridae</taxon>
        <taxon>Pleurodelinae</taxon>
        <taxon>Pleurodeles</taxon>
    </lineage>
</organism>
<dbReference type="InterPro" id="IPR043636">
    <property type="entry name" value="L1_RRM_dom"/>
</dbReference>
<dbReference type="Gene3D" id="3.30.70.1820">
    <property type="entry name" value="L1 transposable element, RRM domain"/>
    <property type="match status" value="1"/>
</dbReference>
<dbReference type="PANTHER" id="PTHR11505">
    <property type="entry name" value="L1 TRANSPOSABLE ELEMENT-RELATED"/>
    <property type="match status" value="1"/>
</dbReference>
<evidence type="ECO:0000313" key="3">
    <source>
        <dbReference type="EMBL" id="KAJ1083265.1"/>
    </source>
</evidence>
<accession>A0AAV7KVH5</accession>
<keyword evidence="1" id="KW-0175">Coiled coil</keyword>
<comment type="caution">
    <text evidence="3">The sequence shown here is derived from an EMBL/GenBank/DDBJ whole genome shotgun (WGS) entry which is preliminary data.</text>
</comment>
<dbReference type="Pfam" id="PF02994">
    <property type="entry name" value="Transposase_22"/>
    <property type="match status" value="1"/>
</dbReference>
<protein>
    <recommendedName>
        <fullName evidence="2">L1 transposable element RRM domain-containing protein</fullName>
    </recommendedName>
</protein>
<keyword evidence="4" id="KW-1185">Reference proteome</keyword>
<gene>
    <name evidence="3" type="ORF">NDU88_003424</name>
</gene>
<proteinExistence type="predicted"/>
<feature type="coiled-coil region" evidence="1">
    <location>
        <begin position="51"/>
        <end position="82"/>
    </location>
</feature>
<dbReference type="EMBL" id="JANPWB010000016">
    <property type="protein sequence ID" value="KAJ1083265.1"/>
    <property type="molecule type" value="Genomic_DNA"/>
</dbReference>
<evidence type="ECO:0000259" key="2">
    <source>
        <dbReference type="Pfam" id="PF02994"/>
    </source>
</evidence>
<sequence length="245" mass="27896">MIRTLALEVRGRFEISNSNQKEIRDLSEVLGQKFDDLAERTAALEVEVSDLRSTTKENREAIQDLKTGEERVQLKLESMENNRRRNNLRFLKVPEVLEGGDLKGLVVRYIKQGVQVGDTEEAIASDIQRVHRDPFRKPPNRDKPRKILVCFHTYTIKERILAAALKKKKPLTVEGTSFEISSDLSSVTLNKQWELGKIIEVLKGLGATAQLKFPASLKVMANNKMYTFSDCRDVDDLIKKLDKGN</sequence>
<feature type="domain" description="L1 transposable element RRM" evidence="2">
    <location>
        <begin position="85"/>
        <end position="181"/>
    </location>
</feature>
<evidence type="ECO:0000256" key="1">
    <source>
        <dbReference type="SAM" id="Coils"/>
    </source>
</evidence>
<dbReference type="InterPro" id="IPR004244">
    <property type="entry name" value="Transposase_22"/>
</dbReference>
<name>A0AAV7KVH5_PLEWA</name>
<evidence type="ECO:0000313" key="4">
    <source>
        <dbReference type="Proteomes" id="UP001066276"/>
    </source>
</evidence>
<dbReference type="AlphaFoldDB" id="A0AAV7KVH5"/>
<dbReference type="Proteomes" id="UP001066276">
    <property type="component" value="Chromosome 12"/>
</dbReference>